<keyword evidence="2" id="KW-1185">Reference proteome</keyword>
<sequence length="411" mass="45568">MKPSVINGLIRLSKPLMVQENTSKYGKTLRFGTLRRKPNAYNDGTILRWDWNKRGPDVHWDSARNNVETNGSLTYSVPTLPPFFVREVTELAVGMTELIAVLQSKTNPPTPLASVVFLLFVHYKTATCQQICVEPERCGEVASTLQCEVTEKAAVCEVPPEEGTRHYHCDMQSDYSAERKEQQLVVSEIAPREGTRISDGAKVVQVESGAVADMRTVASPKGGPCETKAGSSRPDRVIDELERTLEPRQVKYLSDIKREDKCSPKCSEDIPLLKPDRTARESEPLLKVFPTDSVGNASEGENVHCEAVVGVQTGTSSVEDRFEEEPNPSSMNKACELLETCLVQRHVNDPPGGKNYPEIEQDANFQKFRSVEEPEFGFVMVAPINSPVRAMEGATEGQRLQKGWCTGTPEL</sequence>
<reference evidence="1" key="2">
    <citation type="submission" date="2021-09" db="EMBL/GenBank/DDBJ databases">
        <authorList>
            <person name="Jia N."/>
            <person name="Wang J."/>
            <person name="Shi W."/>
            <person name="Du L."/>
            <person name="Sun Y."/>
            <person name="Zhan W."/>
            <person name="Jiang J."/>
            <person name="Wang Q."/>
            <person name="Zhang B."/>
            <person name="Ji P."/>
            <person name="Sakyi L.B."/>
            <person name="Cui X."/>
            <person name="Yuan T."/>
            <person name="Jiang B."/>
            <person name="Yang W."/>
            <person name="Lam T.T.-Y."/>
            <person name="Chang Q."/>
            <person name="Ding S."/>
            <person name="Wang X."/>
            <person name="Zhu J."/>
            <person name="Ruan X."/>
            <person name="Zhao L."/>
            <person name="Wei J."/>
            <person name="Que T."/>
            <person name="Du C."/>
            <person name="Cheng J."/>
            <person name="Dai P."/>
            <person name="Han X."/>
            <person name="Huang E."/>
            <person name="Gao Y."/>
            <person name="Liu J."/>
            <person name="Shao H."/>
            <person name="Ye R."/>
            <person name="Li L."/>
            <person name="Wei W."/>
            <person name="Wang X."/>
            <person name="Wang C."/>
            <person name="Huo Q."/>
            <person name="Li W."/>
            <person name="Guo W."/>
            <person name="Chen H."/>
            <person name="Chen S."/>
            <person name="Zhou L."/>
            <person name="Zhou L."/>
            <person name="Ni X."/>
            <person name="Tian J."/>
            <person name="Zhou Y."/>
            <person name="Sheng Y."/>
            <person name="Liu T."/>
            <person name="Pan Y."/>
            <person name="Xia L."/>
            <person name="Li J."/>
            <person name="Zhao F."/>
            <person name="Cao W."/>
        </authorList>
    </citation>
    <scope>NUCLEOTIDE SEQUENCE</scope>
    <source>
        <strain evidence="1">Rmic-2018</strain>
        <tissue evidence="1">Larvae</tissue>
    </source>
</reference>
<comment type="caution">
    <text evidence="1">The sequence shown here is derived from an EMBL/GenBank/DDBJ whole genome shotgun (WGS) entry which is preliminary data.</text>
</comment>
<reference evidence="1" key="1">
    <citation type="journal article" date="2020" name="Cell">
        <title>Large-Scale Comparative Analyses of Tick Genomes Elucidate Their Genetic Diversity and Vector Capacities.</title>
        <authorList>
            <consortium name="Tick Genome and Microbiome Consortium (TIGMIC)"/>
            <person name="Jia N."/>
            <person name="Wang J."/>
            <person name="Shi W."/>
            <person name="Du L."/>
            <person name="Sun Y."/>
            <person name="Zhan W."/>
            <person name="Jiang J.F."/>
            <person name="Wang Q."/>
            <person name="Zhang B."/>
            <person name="Ji P."/>
            <person name="Bell-Sakyi L."/>
            <person name="Cui X.M."/>
            <person name="Yuan T.T."/>
            <person name="Jiang B.G."/>
            <person name="Yang W.F."/>
            <person name="Lam T.T."/>
            <person name="Chang Q.C."/>
            <person name="Ding S.J."/>
            <person name="Wang X.J."/>
            <person name="Zhu J.G."/>
            <person name="Ruan X.D."/>
            <person name="Zhao L."/>
            <person name="Wei J.T."/>
            <person name="Ye R.Z."/>
            <person name="Que T.C."/>
            <person name="Du C.H."/>
            <person name="Zhou Y.H."/>
            <person name="Cheng J.X."/>
            <person name="Dai P.F."/>
            <person name="Guo W.B."/>
            <person name="Han X.H."/>
            <person name="Huang E.J."/>
            <person name="Li L.F."/>
            <person name="Wei W."/>
            <person name="Gao Y.C."/>
            <person name="Liu J.Z."/>
            <person name="Shao H.Z."/>
            <person name="Wang X."/>
            <person name="Wang C.C."/>
            <person name="Yang T.C."/>
            <person name="Huo Q.B."/>
            <person name="Li W."/>
            <person name="Chen H.Y."/>
            <person name="Chen S.E."/>
            <person name="Zhou L.G."/>
            <person name="Ni X.B."/>
            <person name="Tian J.H."/>
            <person name="Sheng Y."/>
            <person name="Liu T."/>
            <person name="Pan Y.S."/>
            <person name="Xia L.Y."/>
            <person name="Li J."/>
            <person name="Zhao F."/>
            <person name="Cao W.C."/>
        </authorList>
    </citation>
    <scope>NUCLEOTIDE SEQUENCE</scope>
    <source>
        <strain evidence="1">Rmic-2018</strain>
    </source>
</reference>
<dbReference type="Proteomes" id="UP000821866">
    <property type="component" value="Chromosome 10"/>
</dbReference>
<proteinExistence type="predicted"/>
<evidence type="ECO:0000313" key="1">
    <source>
        <dbReference type="EMBL" id="KAH8038166.1"/>
    </source>
</evidence>
<accession>A0A9J6EV09</accession>
<dbReference type="EMBL" id="JABSTU010000002">
    <property type="protein sequence ID" value="KAH8038166.1"/>
    <property type="molecule type" value="Genomic_DNA"/>
</dbReference>
<name>A0A9J6EV09_RHIMP</name>
<organism evidence="1 2">
    <name type="scientific">Rhipicephalus microplus</name>
    <name type="common">Cattle tick</name>
    <name type="synonym">Boophilus microplus</name>
    <dbReference type="NCBI Taxonomy" id="6941"/>
    <lineage>
        <taxon>Eukaryota</taxon>
        <taxon>Metazoa</taxon>
        <taxon>Ecdysozoa</taxon>
        <taxon>Arthropoda</taxon>
        <taxon>Chelicerata</taxon>
        <taxon>Arachnida</taxon>
        <taxon>Acari</taxon>
        <taxon>Parasitiformes</taxon>
        <taxon>Ixodida</taxon>
        <taxon>Ixodoidea</taxon>
        <taxon>Ixodidae</taxon>
        <taxon>Rhipicephalinae</taxon>
        <taxon>Rhipicephalus</taxon>
        <taxon>Boophilus</taxon>
    </lineage>
</organism>
<gene>
    <name evidence="1" type="ORF">HPB51_024306</name>
</gene>
<dbReference type="AlphaFoldDB" id="A0A9J6EV09"/>
<evidence type="ECO:0000313" key="2">
    <source>
        <dbReference type="Proteomes" id="UP000821866"/>
    </source>
</evidence>
<protein>
    <submittedName>
        <fullName evidence="1">Uncharacterized protein</fullName>
    </submittedName>
</protein>